<gene>
    <name evidence="11" type="ORF">HK097_000296</name>
</gene>
<dbReference type="Proteomes" id="UP001212841">
    <property type="component" value="Unassembled WGS sequence"/>
</dbReference>
<dbReference type="EMBL" id="JADGJD010000104">
    <property type="protein sequence ID" value="KAJ3054939.1"/>
    <property type="molecule type" value="Genomic_DNA"/>
</dbReference>
<evidence type="ECO:0000256" key="7">
    <source>
        <dbReference type="ARBA" id="ARBA00023002"/>
    </source>
</evidence>
<dbReference type="InterPro" id="IPR019576">
    <property type="entry name" value="Pyridoxamine_oxidase_dimer_C"/>
</dbReference>
<dbReference type="GO" id="GO:0008615">
    <property type="term" value="P:pyridoxine biosynthetic process"/>
    <property type="evidence" value="ECO:0007669"/>
    <property type="project" value="InterPro"/>
</dbReference>
<keyword evidence="6" id="KW-0288">FMN</keyword>
<name>A0AAD5X8E4_9FUNG</name>
<proteinExistence type="inferred from homology"/>
<feature type="domain" description="Pyridoxine 5'-phosphate oxidase dimerisation C-terminal" evidence="10">
    <location>
        <begin position="199"/>
        <end position="241"/>
    </location>
</feature>
<dbReference type="Gene3D" id="2.30.110.10">
    <property type="entry name" value="Electron Transport, Fmn-binding Protein, Chain A"/>
    <property type="match status" value="1"/>
</dbReference>
<dbReference type="HAMAP" id="MF_01629">
    <property type="entry name" value="PdxH"/>
    <property type="match status" value="1"/>
</dbReference>
<evidence type="ECO:0000256" key="6">
    <source>
        <dbReference type="ARBA" id="ARBA00022643"/>
    </source>
</evidence>
<evidence type="ECO:0000256" key="2">
    <source>
        <dbReference type="ARBA" id="ARBA00004738"/>
    </source>
</evidence>
<evidence type="ECO:0000256" key="8">
    <source>
        <dbReference type="SAM" id="MobiDB-lite"/>
    </source>
</evidence>
<dbReference type="InterPro" id="IPR012349">
    <property type="entry name" value="Split_barrel_FMN-bd"/>
</dbReference>
<dbReference type="GO" id="GO:0004733">
    <property type="term" value="F:pyridoxamine phosphate oxidase activity"/>
    <property type="evidence" value="ECO:0007669"/>
    <property type="project" value="UniProtKB-EC"/>
</dbReference>
<dbReference type="PIRSF" id="PIRSF000190">
    <property type="entry name" value="Pyd_amn-ph_oxd"/>
    <property type="match status" value="1"/>
</dbReference>
<reference evidence="11" key="1">
    <citation type="submission" date="2020-05" db="EMBL/GenBank/DDBJ databases">
        <title>Phylogenomic resolution of chytrid fungi.</title>
        <authorList>
            <person name="Stajich J.E."/>
            <person name="Amses K."/>
            <person name="Simmons R."/>
            <person name="Seto K."/>
            <person name="Myers J."/>
            <person name="Bonds A."/>
            <person name="Quandt C.A."/>
            <person name="Barry K."/>
            <person name="Liu P."/>
            <person name="Grigoriev I."/>
            <person name="Longcore J.E."/>
            <person name="James T.Y."/>
        </authorList>
    </citation>
    <scope>NUCLEOTIDE SEQUENCE</scope>
    <source>
        <strain evidence="11">JEL0318</strain>
    </source>
</reference>
<dbReference type="PROSITE" id="PS01064">
    <property type="entry name" value="PYRIDOX_OXIDASE"/>
    <property type="match status" value="1"/>
</dbReference>
<feature type="compositionally biased region" description="Low complexity" evidence="8">
    <location>
        <begin position="1"/>
        <end position="15"/>
    </location>
</feature>
<dbReference type="NCBIfam" id="NF004231">
    <property type="entry name" value="PRK05679.1"/>
    <property type="match status" value="1"/>
</dbReference>
<keyword evidence="7" id="KW-0560">Oxidoreductase</keyword>
<dbReference type="GO" id="GO:0010181">
    <property type="term" value="F:FMN binding"/>
    <property type="evidence" value="ECO:0007669"/>
    <property type="project" value="InterPro"/>
</dbReference>
<dbReference type="PANTHER" id="PTHR10851">
    <property type="entry name" value="PYRIDOXINE-5-PHOSPHATE OXIDASE"/>
    <property type="match status" value="1"/>
</dbReference>
<feature type="region of interest" description="Disordered" evidence="8">
    <location>
        <begin position="1"/>
        <end position="25"/>
    </location>
</feature>
<keyword evidence="5" id="KW-0285">Flavoprotein</keyword>
<evidence type="ECO:0000256" key="3">
    <source>
        <dbReference type="ARBA" id="ARBA00005037"/>
    </source>
</evidence>
<evidence type="ECO:0000259" key="9">
    <source>
        <dbReference type="Pfam" id="PF01243"/>
    </source>
</evidence>
<dbReference type="Pfam" id="PF01243">
    <property type="entry name" value="PNPOx_N"/>
    <property type="match status" value="1"/>
</dbReference>
<dbReference type="NCBIfam" id="TIGR00558">
    <property type="entry name" value="pdxH"/>
    <property type="match status" value="1"/>
</dbReference>
<evidence type="ECO:0000256" key="4">
    <source>
        <dbReference type="ARBA" id="ARBA00012801"/>
    </source>
</evidence>
<accession>A0AAD5X8E4</accession>
<comment type="caution">
    <text evidence="11">The sequence shown here is derived from an EMBL/GenBank/DDBJ whole genome shotgun (WGS) entry which is preliminary data.</text>
</comment>
<keyword evidence="12" id="KW-1185">Reference proteome</keyword>
<sequence>MALYTPSTSSTTSNPNPDPQNPIHHPEIASMRLNYDQDTLLESHTNPDPYTQFESWFTHARSTSQPGIEPNAMCLSTVNPKTLRPSARMVLLKDYDPRGFVFFTNHESRKGSEISQNPYAALTFLWGQRQVRIEGKVEEVEREESDAYYASRPVGSRIGAWASPQSKELAGGREELEKLEKDARERFENEKDIPRPPFWGGYRVVPDRIEFWQGRPSRLHDRLQYTKEEGSDAWKIVRLAP</sequence>
<feature type="domain" description="Pyridoxamine 5'-phosphate oxidase N-terminal" evidence="9">
    <location>
        <begin position="69"/>
        <end position="169"/>
    </location>
</feature>
<dbReference type="InterPro" id="IPR011576">
    <property type="entry name" value="Pyridox_Oxase_N"/>
</dbReference>
<comment type="pathway">
    <text evidence="3">Cofactor metabolism; pyridoxal 5'-phosphate salvage; pyridoxal 5'-phosphate from pyridoxine 5'-phosphate: step 1/1.</text>
</comment>
<evidence type="ECO:0000313" key="12">
    <source>
        <dbReference type="Proteomes" id="UP001212841"/>
    </source>
</evidence>
<organism evidence="11 12">
    <name type="scientific">Rhizophlyctis rosea</name>
    <dbReference type="NCBI Taxonomy" id="64517"/>
    <lineage>
        <taxon>Eukaryota</taxon>
        <taxon>Fungi</taxon>
        <taxon>Fungi incertae sedis</taxon>
        <taxon>Chytridiomycota</taxon>
        <taxon>Chytridiomycota incertae sedis</taxon>
        <taxon>Chytridiomycetes</taxon>
        <taxon>Rhizophlyctidales</taxon>
        <taxon>Rhizophlyctidaceae</taxon>
        <taxon>Rhizophlyctis</taxon>
    </lineage>
</organism>
<dbReference type="Pfam" id="PF10590">
    <property type="entry name" value="PNP_phzG_C"/>
    <property type="match status" value="1"/>
</dbReference>
<evidence type="ECO:0000256" key="5">
    <source>
        <dbReference type="ARBA" id="ARBA00022630"/>
    </source>
</evidence>
<dbReference type="EC" id="1.4.3.5" evidence="4"/>
<dbReference type="PANTHER" id="PTHR10851:SF0">
    <property type="entry name" value="PYRIDOXINE-5'-PHOSPHATE OXIDASE"/>
    <property type="match status" value="1"/>
</dbReference>
<dbReference type="SUPFAM" id="SSF50475">
    <property type="entry name" value="FMN-binding split barrel"/>
    <property type="match status" value="1"/>
</dbReference>
<comment type="cofactor">
    <cofactor evidence="1">
        <name>FMN</name>
        <dbReference type="ChEBI" id="CHEBI:58210"/>
    </cofactor>
</comment>
<evidence type="ECO:0000313" key="11">
    <source>
        <dbReference type="EMBL" id="KAJ3054939.1"/>
    </source>
</evidence>
<dbReference type="InterPro" id="IPR019740">
    <property type="entry name" value="Pyridox_Oxase_CS"/>
</dbReference>
<dbReference type="AlphaFoldDB" id="A0AAD5X8E4"/>
<evidence type="ECO:0000259" key="10">
    <source>
        <dbReference type="Pfam" id="PF10590"/>
    </source>
</evidence>
<comment type="pathway">
    <text evidence="2">Cofactor metabolism; pyridoxal 5'-phosphate salvage; pyridoxal 5'-phosphate from pyridoxamine 5'-phosphate: step 1/1.</text>
</comment>
<protein>
    <recommendedName>
        <fullName evidence="4">pyridoxal 5'-phosphate synthase</fullName>
        <ecNumber evidence="4">1.4.3.5</ecNumber>
    </recommendedName>
</protein>
<dbReference type="InterPro" id="IPR000659">
    <property type="entry name" value="Pyridox_Oxase"/>
</dbReference>
<evidence type="ECO:0000256" key="1">
    <source>
        <dbReference type="ARBA" id="ARBA00001917"/>
    </source>
</evidence>